<accession>A0A4C1XJA8</accession>
<evidence type="ECO:0000313" key="2">
    <source>
        <dbReference type="Proteomes" id="UP000299102"/>
    </source>
</evidence>
<dbReference type="Proteomes" id="UP000299102">
    <property type="component" value="Unassembled WGS sequence"/>
</dbReference>
<dbReference type="EMBL" id="BGZK01000839">
    <property type="protein sequence ID" value="GBP62357.1"/>
    <property type="molecule type" value="Genomic_DNA"/>
</dbReference>
<reference evidence="1 2" key="1">
    <citation type="journal article" date="2019" name="Commun. Biol.">
        <title>The bagworm genome reveals a unique fibroin gene that provides high tensile strength.</title>
        <authorList>
            <person name="Kono N."/>
            <person name="Nakamura H."/>
            <person name="Ohtoshi R."/>
            <person name="Tomita M."/>
            <person name="Numata K."/>
            <person name="Arakawa K."/>
        </authorList>
    </citation>
    <scope>NUCLEOTIDE SEQUENCE [LARGE SCALE GENOMIC DNA]</scope>
</reference>
<dbReference type="AlphaFoldDB" id="A0A4C1XJA8"/>
<keyword evidence="2" id="KW-1185">Reference proteome</keyword>
<organism evidence="1 2">
    <name type="scientific">Eumeta variegata</name>
    <name type="common">Bagworm moth</name>
    <name type="synonym">Eumeta japonica</name>
    <dbReference type="NCBI Taxonomy" id="151549"/>
    <lineage>
        <taxon>Eukaryota</taxon>
        <taxon>Metazoa</taxon>
        <taxon>Ecdysozoa</taxon>
        <taxon>Arthropoda</taxon>
        <taxon>Hexapoda</taxon>
        <taxon>Insecta</taxon>
        <taxon>Pterygota</taxon>
        <taxon>Neoptera</taxon>
        <taxon>Endopterygota</taxon>
        <taxon>Lepidoptera</taxon>
        <taxon>Glossata</taxon>
        <taxon>Ditrysia</taxon>
        <taxon>Tineoidea</taxon>
        <taxon>Psychidae</taxon>
        <taxon>Oiketicinae</taxon>
        <taxon>Eumeta</taxon>
    </lineage>
</organism>
<proteinExistence type="predicted"/>
<name>A0A4C1XJA8_EUMVA</name>
<protein>
    <submittedName>
        <fullName evidence="1">Uncharacterized protein</fullName>
    </submittedName>
</protein>
<sequence>MCLDEASDGLKAGWIVKLLDGRIIEWLDGWKTGWVPKKMDNWVGSGRLGEWTNGGMAVSYKKVKNSFDVHADGAKDTFCTGTLDIGKPDLLPGK</sequence>
<evidence type="ECO:0000313" key="1">
    <source>
        <dbReference type="EMBL" id="GBP62357.1"/>
    </source>
</evidence>
<gene>
    <name evidence="1" type="ORF">EVAR_42101_1</name>
</gene>
<comment type="caution">
    <text evidence="1">The sequence shown here is derived from an EMBL/GenBank/DDBJ whole genome shotgun (WGS) entry which is preliminary data.</text>
</comment>